<evidence type="ECO:0000313" key="2">
    <source>
        <dbReference type="Proteomes" id="UP001139369"/>
    </source>
</evidence>
<accession>A0A9X1VNP4</accession>
<sequence length="152" mass="17491">MKNTIKTFGIAILFLATTINFYSQDIAMTTSERDTQVTYSSDTVITNTALKEGTYTYRLGSNDVIVSIKGDYYTEYYPNNEFIKAKINWTSEDEYTLTIVDLKKKNIPFKAGTTLNTKITKVKGNKYYYKSDLQDLSWTGKFKKVDDDLLEE</sequence>
<reference evidence="1" key="1">
    <citation type="submission" date="2022-02" db="EMBL/GenBank/DDBJ databases">
        <title>Polaribacter sp. MSW13, isolated from seawater.</title>
        <authorList>
            <person name="Kristyanto S."/>
            <person name="Jung J."/>
            <person name="Jeon C.O."/>
        </authorList>
    </citation>
    <scope>NUCLEOTIDE SEQUENCE</scope>
    <source>
        <strain evidence="1">MSW13</strain>
    </source>
</reference>
<organism evidence="1 2">
    <name type="scientific">Polaribacter marinus</name>
    <dbReference type="NCBI Taxonomy" id="2916838"/>
    <lineage>
        <taxon>Bacteria</taxon>
        <taxon>Pseudomonadati</taxon>
        <taxon>Bacteroidota</taxon>
        <taxon>Flavobacteriia</taxon>
        <taxon>Flavobacteriales</taxon>
        <taxon>Flavobacteriaceae</taxon>
    </lineage>
</organism>
<evidence type="ECO:0000313" key="1">
    <source>
        <dbReference type="EMBL" id="MCI2229894.1"/>
    </source>
</evidence>
<dbReference type="RefSeq" id="WP_242179006.1">
    <property type="nucleotide sequence ID" value="NZ_JAKQYM010000009.1"/>
</dbReference>
<gene>
    <name evidence="1" type="ORF">MC378_12015</name>
</gene>
<name>A0A9X1VNP4_9FLAO</name>
<protein>
    <submittedName>
        <fullName evidence="1">Uncharacterized protein</fullName>
    </submittedName>
</protein>
<proteinExistence type="predicted"/>
<dbReference type="EMBL" id="JAKQYM010000009">
    <property type="protein sequence ID" value="MCI2229894.1"/>
    <property type="molecule type" value="Genomic_DNA"/>
</dbReference>
<comment type="caution">
    <text evidence="1">The sequence shown here is derived from an EMBL/GenBank/DDBJ whole genome shotgun (WGS) entry which is preliminary data.</text>
</comment>
<dbReference type="AlphaFoldDB" id="A0A9X1VNP4"/>
<dbReference type="Proteomes" id="UP001139369">
    <property type="component" value="Unassembled WGS sequence"/>
</dbReference>
<keyword evidence="2" id="KW-1185">Reference proteome</keyword>